<evidence type="ECO:0000256" key="9">
    <source>
        <dbReference type="RuleBase" id="RU361157"/>
    </source>
</evidence>
<dbReference type="PANTHER" id="PTHR30413">
    <property type="entry name" value="INNER MEMBRANE TRANSPORT PERMEASE"/>
    <property type="match status" value="1"/>
</dbReference>
<dbReference type="InterPro" id="IPR047817">
    <property type="entry name" value="ABC2_TM_bact-type"/>
</dbReference>
<feature type="transmembrane region" description="Helical" evidence="9">
    <location>
        <begin position="117"/>
        <end position="137"/>
    </location>
</feature>
<feature type="transmembrane region" description="Helical" evidence="9">
    <location>
        <begin position="287"/>
        <end position="306"/>
    </location>
</feature>
<accession>A0ABT7C851</accession>
<keyword evidence="3 9" id="KW-0813">Transport</keyword>
<reference evidence="12" key="1">
    <citation type="submission" date="2018-03" db="EMBL/GenBank/DDBJ databases">
        <authorList>
            <person name="Nunes O.C."/>
            <person name="Lopes A.R."/>
            <person name="Froufe H."/>
            <person name="Munoz-Merida A."/>
            <person name="Barroso C."/>
            <person name="Egas C."/>
        </authorList>
    </citation>
    <scope>NUCLEOTIDE SEQUENCE</scope>
    <source>
        <strain evidence="12">ON4</strain>
    </source>
</reference>
<protein>
    <recommendedName>
        <fullName evidence="9">Transport permease protein</fullName>
    </recommendedName>
</protein>
<proteinExistence type="inferred from homology"/>
<evidence type="ECO:0000256" key="1">
    <source>
        <dbReference type="ARBA" id="ARBA00004429"/>
    </source>
</evidence>
<keyword evidence="4 9" id="KW-1003">Cell membrane</keyword>
<evidence type="ECO:0000256" key="8">
    <source>
        <dbReference type="ARBA" id="ARBA00023136"/>
    </source>
</evidence>
<feature type="transmembrane region" description="Helical" evidence="9">
    <location>
        <begin position="158"/>
        <end position="185"/>
    </location>
</feature>
<dbReference type="PROSITE" id="PS51012">
    <property type="entry name" value="ABC_TM2"/>
    <property type="match status" value="1"/>
</dbReference>
<keyword evidence="5" id="KW-0997">Cell inner membrane</keyword>
<evidence type="ECO:0000256" key="3">
    <source>
        <dbReference type="ARBA" id="ARBA00022448"/>
    </source>
</evidence>
<dbReference type="EMBL" id="PXVD01000008">
    <property type="protein sequence ID" value="MDJ1370934.1"/>
    <property type="molecule type" value="Genomic_DNA"/>
</dbReference>
<name>A0ABT7C851_9MICO</name>
<comment type="similarity">
    <text evidence="2 9">Belongs to the ABC-2 integral membrane protein family.</text>
</comment>
<comment type="caution">
    <text evidence="12">The sequence shown here is derived from an EMBL/GenBank/DDBJ whole genome shotgun (WGS) entry which is preliminary data.</text>
</comment>
<keyword evidence="7 9" id="KW-1133">Transmembrane helix</keyword>
<feature type="region of interest" description="Disordered" evidence="10">
    <location>
        <begin position="1"/>
        <end position="21"/>
    </location>
</feature>
<feature type="compositionally biased region" description="Low complexity" evidence="10">
    <location>
        <begin position="1"/>
        <end position="13"/>
    </location>
</feature>
<keyword evidence="8 9" id="KW-0472">Membrane</keyword>
<feature type="transmembrane region" description="Helical" evidence="9">
    <location>
        <begin position="93"/>
        <end position="111"/>
    </location>
</feature>
<evidence type="ECO:0000259" key="11">
    <source>
        <dbReference type="PROSITE" id="PS51012"/>
    </source>
</evidence>
<organism evidence="12 13">
    <name type="scientific">Gulosibacter molinativorax</name>
    <dbReference type="NCBI Taxonomy" id="256821"/>
    <lineage>
        <taxon>Bacteria</taxon>
        <taxon>Bacillati</taxon>
        <taxon>Actinomycetota</taxon>
        <taxon>Actinomycetes</taxon>
        <taxon>Micrococcales</taxon>
        <taxon>Microbacteriaceae</taxon>
        <taxon>Gulosibacter</taxon>
    </lineage>
</organism>
<evidence type="ECO:0000313" key="12">
    <source>
        <dbReference type="EMBL" id="MDJ1370934.1"/>
    </source>
</evidence>
<evidence type="ECO:0000313" key="13">
    <source>
        <dbReference type="Proteomes" id="UP001170379"/>
    </source>
</evidence>
<feature type="domain" description="ABC transmembrane type-2" evidence="11">
    <location>
        <begin position="84"/>
        <end position="308"/>
    </location>
</feature>
<dbReference type="Pfam" id="PF01061">
    <property type="entry name" value="ABC2_membrane"/>
    <property type="match status" value="1"/>
</dbReference>
<dbReference type="InterPro" id="IPR013525">
    <property type="entry name" value="ABC2_TM"/>
</dbReference>
<keyword evidence="13" id="KW-1185">Reference proteome</keyword>
<comment type="caution">
    <text evidence="9">Lacks conserved residue(s) required for the propagation of feature annotation.</text>
</comment>
<evidence type="ECO:0000256" key="5">
    <source>
        <dbReference type="ARBA" id="ARBA00022519"/>
    </source>
</evidence>
<evidence type="ECO:0000256" key="2">
    <source>
        <dbReference type="ARBA" id="ARBA00007783"/>
    </source>
</evidence>
<feature type="transmembrane region" description="Helical" evidence="9">
    <location>
        <begin position="197"/>
        <end position="217"/>
    </location>
</feature>
<dbReference type="Proteomes" id="UP001170379">
    <property type="component" value="Unassembled WGS sequence"/>
</dbReference>
<reference evidence="12" key="2">
    <citation type="journal article" date="2022" name="Sci. Rep.">
        <title>In silico prediction of the enzymes involved in the degradation of the herbicide molinate by Gulosibacter molinativorax ON4T.</title>
        <authorList>
            <person name="Lopes A.R."/>
            <person name="Bunin E."/>
            <person name="Viana A.T."/>
            <person name="Froufe H."/>
            <person name="Munoz-Merida A."/>
            <person name="Pinho D."/>
            <person name="Figueiredo J."/>
            <person name="Barroso C."/>
            <person name="Vaz-Moreira I."/>
            <person name="Bellanger X."/>
            <person name="Egas C."/>
            <person name="Nunes O.C."/>
        </authorList>
    </citation>
    <scope>NUCLEOTIDE SEQUENCE</scope>
    <source>
        <strain evidence="12">ON4</strain>
    </source>
</reference>
<comment type="subcellular location">
    <subcellularLocation>
        <location evidence="1">Cell inner membrane</location>
        <topology evidence="1">Multi-pass membrane protein</topology>
    </subcellularLocation>
    <subcellularLocation>
        <location evidence="9">Cell membrane</location>
        <topology evidence="9">Multi-pass membrane protein</topology>
    </subcellularLocation>
</comment>
<keyword evidence="6 9" id="KW-0812">Transmembrane</keyword>
<evidence type="ECO:0000256" key="10">
    <source>
        <dbReference type="SAM" id="MobiDB-lite"/>
    </source>
</evidence>
<evidence type="ECO:0000256" key="4">
    <source>
        <dbReference type="ARBA" id="ARBA00022475"/>
    </source>
</evidence>
<gene>
    <name evidence="12" type="ORF">C7K25_06075</name>
</gene>
<sequence length="318" mass="36240">MTAAAALPLATNPHSKHEEKEFESLKDSAFAQTVRRTRGDLSDLRTVSGRPPLGRYIKQLVDRRHFIWWDSKSRVSTANVEDRLGSFWLILRPLLDAMFYWLIFGLLLNMSRGMSNYIAFVIIGVFMFQSTSSAINAGTKVISSNKSMIRAFQFPRAALPLAVLVREFLQRIPAIFVMIAIIMVIPPHELPTTAWLLFPVILLIQLCMDFGLLLVFSRLGVMLPDLSKAVPFATRLLMYGSGVIFPIDRFVNHPTLMAIIELNPIYVVLDMYRLVLIDGVVPPTHHWIVLCSWAFGLLIVGFLFFWQGEESYSRERTY</sequence>
<dbReference type="PANTHER" id="PTHR30413:SF8">
    <property type="entry name" value="TRANSPORT PERMEASE PROTEIN"/>
    <property type="match status" value="1"/>
</dbReference>
<evidence type="ECO:0000256" key="6">
    <source>
        <dbReference type="ARBA" id="ARBA00022692"/>
    </source>
</evidence>
<evidence type="ECO:0000256" key="7">
    <source>
        <dbReference type="ARBA" id="ARBA00022989"/>
    </source>
</evidence>